<sequence>MTSAPSREWTKDETAQFIYRIETLPELWDASSDLYKDRYRRTRAIAALASEFNTDCREVSRKMHNLRTQLNAELRKIKKRRKKSGADVDDDSIRSSWQFFETLRFMIPFCKSDDSAPCYLVSES</sequence>
<dbReference type="PANTHER" id="PTHR21505:SF12">
    <property type="entry name" value="MADF DOMAIN-CONTAINING PROTEIN-RELATED"/>
    <property type="match status" value="1"/>
</dbReference>
<dbReference type="InParanoid" id="A0A482XMD8"/>
<evidence type="ECO:0000313" key="2">
    <source>
        <dbReference type="EMBL" id="RZF33805.1"/>
    </source>
</evidence>
<accession>A0A482XMD8</accession>
<dbReference type="Proteomes" id="UP000291343">
    <property type="component" value="Unassembled WGS sequence"/>
</dbReference>
<name>A0A482XMD8_LAOST</name>
<evidence type="ECO:0000313" key="3">
    <source>
        <dbReference type="EMBL" id="RZF47003.1"/>
    </source>
</evidence>
<evidence type="ECO:0000259" key="1">
    <source>
        <dbReference type="PROSITE" id="PS51029"/>
    </source>
</evidence>
<dbReference type="EMBL" id="QKKF02033254">
    <property type="protein sequence ID" value="RZF33805.1"/>
    <property type="molecule type" value="Genomic_DNA"/>
</dbReference>
<comment type="caution">
    <text evidence="3">The sequence shown here is derived from an EMBL/GenBank/DDBJ whole genome shotgun (WGS) entry which is preliminary data.</text>
</comment>
<organism evidence="3 4">
    <name type="scientific">Laodelphax striatellus</name>
    <name type="common">Small brown planthopper</name>
    <name type="synonym">Delphax striatella</name>
    <dbReference type="NCBI Taxonomy" id="195883"/>
    <lineage>
        <taxon>Eukaryota</taxon>
        <taxon>Metazoa</taxon>
        <taxon>Ecdysozoa</taxon>
        <taxon>Arthropoda</taxon>
        <taxon>Hexapoda</taxon>
        <taxon>Insecta</taxon>
        <taxon>Pterygota</taxon>
        <taxon>Neoptera</taxon>
        <taxon>Paraneoptera</taxon>
        <taxon>Hemiptera</taxon>
        <taxon>Auchenorrhyncha</taxon>
        <taxon>Fulgoroidea</taxon>
        <taxon>Delphacidae</taxon>
        <taxon>Criomorphinae</taxon>
        <taxon>Laodelphax</taxon>
    </lineage>
</organism>
<dbReference type="InterPro" id="IPR006578">
    <property type="entry name" value="MADF-dom"/>
</dbReference>
<dbReference type="SMART" id="SM00595">
    <property type="entry name" value="MADF"/>
    <property type="match status" value="1"/>
</dbReference>
<dbReference type="PANTHER" id="PTHR21505">
    <property type="entry name" value="MADF DOMAIN-CONTAINING PROTEIN-RELATED"/>
    <property type="match status" value="1"/>
</dbReference>
<feature type="domain" description="MADF" evidence="1">
    <location>
        <begin position="16"/>
        <end position="111"/>
    </location>
</feature>
<dbReference type="EMBL" id="QKKF02005102">
    <property type="protein sequence ID" value="RZF47003.1"/>
    <property type="molecule type" value="Genomic_DNA"/>
</dbReference>
<keyword evidence="4" id="KW-1185">Reference proteome</keyword>
<dbReference type="PROSITE" id="PS51029">
    <property type="entry name" value="MADF"/>
    <property type="match status" value="1"/>
</dbReference>
<dbReference type="Pfam" id="PF10545">
    <property type="entry name" value="MADF_DNA_bdg"/>
    <property type="match status" value="1"/>
</dbReference>
<reference evidence="3 4" key="1">
    <citation type="journal article" date="2017" name="Gigascience">
        <title>Genome sequence of the small brown planthopper, Laodelphax striatellus.</title>
        <authorList>
            <person name="Zhu J."/>
            <person name="Jiang F."/>
            <person name="Wang X."/>
            <person name="Yang P."/>
            <person name="Bao Y."/>
            <person name="Zhao W."/>
            <person name="Wang W."/>
            <person name="Lu H."/>
            <person name="Wang Q."/>
            <person name="Cui N."/>
            <person name="Li J."/>
            <person name="Chen X."/>
            <person name="Luo L."/>
            <person name="Yu J."/>
            <person name="Kang L."/>
            <person name="Cui F."/>
        </authorList>
    </citation>
    <scope>NUCLEOTIDE SEQUENCE [LARGE SCALE GENOMIC DNA]</scope>
    <source>
        <strain evidence="3">Lst14</strain>
        <tissue evidence="3">Whole body</tissue>
    </source>
</reference>
<gene>
    <name evidence="2" type="ORF">LSTR_LSTR013693</name>
    <name evidence="3" type="ORF">LSTR_LSTR017047</name>
</gene>
<dbReference type="AlphaFoldDB" id="A0A482XMD8"/>
<protein>
    <recommendedName>
        <fullName evidence="1">MADF domain-containing protein</fullName>
    </recommendedName>
</protein>
<dbReference type="OrthoDB" id="8881252at2759"/>
<reference evidence="3" key="2">
    <citation type="submission" date="2019-02" db="EMBL/GenBank/DDBJ databases">
        <authorList>
            <person name="Zhu J."/>
            <person name="Jiang F."/>
            <person name="Wang X."/>
            <person name="Yang P."/>
            <person name="Bao Y."/>
            <person name="Zhao W."/>
            <person name="Wang W."/>
            <person name="Lu H."/>
            <person name="Wang Q."/>
            <person name="Cui N."/>
            <person name="Li J."/>
            <person name="Chen X."/>
            <person name="Luo L."/>
            <person name="Yu J."/>
            <person name="Kang L."/>
            <person name="Cui F."/>
        </authorList>
    </citation>
    <scope>NUCLEOTIDE SEQUENCE</scope>
    <source>
        <strain evidence="3">Lst14</strain>
        <tissue evidence="3">Whole body</tissue>
    </source>
</reference>
<dbReference type="FunCoup" id="A0A482XMD8">
    <property type="interactions" value="7"/>
</dbReference>
<evidence type="ECO:0000313" key="4">
    <source>
        <dbReference type="Proteomes" id="UP000291343"/>
    </source>
</evidence>
<proteinExistence type="predicted"/>